<dbReference type="SUPFAM" id="SSF56204">
    <property type="entry name" value="Hect, E3 ligase catalytic domain"/>
    <property type="match status" value="1"/>
</dbReference>
<feature type="active site" description="Glycyl thioester intermediate" evidence="3">
    <location>
        <position position="2176"/>
    </location>
</feature>
<dbReference type="PANTHER" id="PTHR45670">
    <property type="entry name" value="E3 UBIQUITIN-PROTEIN LIGASE TRIP12"/>
    <property type="match status" value="1"/>
</dbReference>
<name>A0A8E0VPT2_9TREM</name>
<feature type="domain" description="HECT" evidence="6">
    <location>
        <begin position="1760"/>
        <end position="2207"/>
    </location>
</feature>
<comment type="function">
    <text evidence="4">E3 ubiquitin-protein ligase which accepts ubiquitin from an E2 ubiquitin-conjugating enzyme in the form of a thioester and then directly transfers the ubiquitin to targeted substrates.</text>
</comment>
<feature type="region of interest" description="Disordered" evidence="5">
    <location>
        <begin position="326"/>
        <end position="358"/>
    </location>
</feature>
<comment type="pathway">
    <text evidence="4">Protein modification; protein ubiquitination.</text>
</comment>
<evidence type="ECO:0000256" key="1">
    <source>
        <dbReference type="ARBA" id="ARBA00022679"/>
    </source>
</evidence>
<dbReference type="EMBL" id="LUCM01000195">
    <property type="protein sequence ID" value="KAA0200945.1"/>
    <property type="molecule type" value="Genomic_DNA"/>
</dbReference>
<feature type="region of interest" description="Disordered" evidence="5">
    <location>
        <begin position="541"/>
        <end position="573"/>
    </location>
</feature>
<dbReference type="Proteomes" id="UP000728185">
    <property type="component" value="Unassembled WGS sequence"/>
</dbReference>
<sequence>MPIFTYIKHIAHLATHSSNWEDAISITGEQEASRSAPYLTMSDQLDEANSQSDCKNLGTCVPTSGCTGGSPSPQPTKIKDEMFSYTNELPIIFASASISSPPNGTHATMGNLCSGPRTASVEPVAACCEADERAPWNLYDSPEEDGGTEEDLQDNDPEDGVGTEDNPEDSCEVFTSFRALVDDTQKQGETDTELEAIGRTLELRIMANASESGSSVHPPAHSALMHTGSRAKSLHGKRRRFDQWDKVDPVDSEAISRECIGIPITAVFDPKRKENQTQLPASPSNAAASNCDVLANELEPCVPCMSAPSFSISQMDDPWKFLFDPVTPSADRSRRTTGASQAGPSLLSPPPVPLAPRAPRDALKMTQSKYSHKGTFRPQAAETLKVDTIEARLSGLIPPFDSRSTSAHQPSTTTFNIPNCVPWPQIQWSRECLASSPNGPDATVRGSTNKTSKKAQMWLHREPVTDTIMVSRFQCMHELGYDQAYTFGDWYLMRTGPRSVLLFHEFAFLWVDVVYMANETQKEMECQMQVYLVQRKEITPRTDKSGTPSFTQQQPPPSSEERVSKTAKIPESKTEGEIKKCLLQSSSESAEGLTVSMLQFDGPPIERNDLASDMWLKVYPLMVQVRHMFYGMLPLPLCKSTSPLRTLSNNAAYLSKGKQPVLPRSSDRGQTVPILPVQSASNFPMEDQSVTELDVRTINRLCAAASSENHQHSEVTDQARTPHPIASNSLLPVIDIISDSSLTRNQTTANSQVSLSHNFVFNAPVSTKAKTFSTLIQKLTEEQSETQDYAEIEHVNNHDQATNSRFNVKNDVAKGQMQKQPGGLPGSYSNPEADRFDEAERPSEVTEHVYTVQDDIGSSLVHNDTMGRLKNRGLTVNEELVTCDNLSYANKICERDWQKLRKILSTVARSDKDQDNPGKQVTYKQSKMLCFPAKLAGVHTYGETSQVVYQSGPLTRSSGSLRHRELRLKNIQRTVGRVSIILSDLLTRLMEKKRQSLRNKLAGTSHRGCVAFQLVLANELTRYATWLESIVTQHNGASIQEELLNEKARIKELMSCLERATPYEIISSRFVAVLWKLLKDFTNADLSSVNACSTKVFEGGVFEWLGTNGGREVRWANPLRLHGIVKLLSSDSRLNQDPVNIGSVLMTRVSKSVDRIVRNDPVKSWRSFHKSCSPYLTRTKSCFSTSLCGVCIRPCSSTAWSSHATAWIMFDLGMQLELSHYLIQVPVHGEKWPRLFDWQIQVEKLVGVHSVDALISLIISSIPTKKVVHNCLPFFHNKHFVHYLLKTFGQECASSAAAYIQRFQPGTYVVPNVPLALCDAKFPSESVSSLCECWPVSSSCSTSETQSMQGTHASTAKEMLLDELPILGRILSSADGNGRILVQWMNNANAGILDENQASCSYATDFETHFDLRIPSDEEVCQRMKFLEQKAHLYGHETEGPQEISELIEKNLTNRDIEQIARTESIHSGAQETSQDGADYTEEFTGSGVLRPARSQFNKLWNQTYLLDYAVEEYDQQSELRNCEFKIECGKNPMEETENSPPFANSQMLDKLLDSLAMLQGISTASRGRNDSRDMELCTRPIERYSGCGIETPMRNCSMTKDFDVELNQQSDSEDEEFLSAFLSPRMTRKLMLFAQDIWFVLSHTHVLCRAKSNFTEESRVNESVKWISPFVAKFKFLFPFEVRHEFWRVSSLGISSFTHPPSLNTLGRLQRHMAKVPRPRNTLESGETSEGSNSILDLCSPFLNGRNTFWCCSVRLLLAHADLQQELEVEFEGEEGTGLGPTMEFYALLSAELRRHKHGLWVSDDRAYTSTSDWLMRNAVKDGPEECSFLHSYYDTALDAESIRNSCGWEDDFYVNPPVGLFPAPWPEEHLPPGTELRFYVLGIAVGKCLAMDMPLSSAFLYLLTEEGNAESARNERSFRESDNSWPSDVLNIHHFCEIYPERGRFLSDLVLYLRERDAINFIPGSTEYKKVDLDLQKRYFACDLASLCISMTFSPVTKRFGHTEFPLTKQYDASVEAETYQSTNDPVEDEQLDSSNADSYVRRCLRFALVHGIRRQLHAFRAGFERVIPLSSLSMFTPKELGRLISGESSPDWSAEELLMYCEPAAGYSRNSKGFLMLIETLASLDTLERRAFLRFVTGCPTLPPGGLRNLSPKLKVAKKDGASCGPFPSVNTCMHYLKLPEYQSNLEMKQHLLAAASQRGFYLN</sequence>
<dbReference type="OrthoDB" id="271273at2759"/>
<dbReference type="GO" id="GO:0061630">
    <property type="term" value="F:ubiquitin protein ligase activity"/>
    <property type="evidence" value="ECO:0007669"/>
    <property type="project" value="UniProtKB-UniRule"/>
</dbReference>
<dbReference type="InterPro" id="IPR045322">
    <property type="entry name" value="HECTD1/TRIP12-like"/>
</dbReference>
<evidence type="ECO:0000313" key="7">
    <source>
        <dbReference type="EMBL" id="KAA0200945.1"/>
    </source>
</evidence>
<organism evidence="7 8">
    <name type="scientific">Fasciolopsis buskii</name>
    <dbReference type="NCBI Taxonomy" id="27845"/>
    <lineage>
        <taxon>Eukaryota</taxon>
        <taxon>Metazoa</taxon>
        <taxon>Spiralia</taxon>
        <taxon>Lophotrochozoa</taxon>
        <taxon>Platyhelminthes</taxon>
        <taxon>Trematoda</taxon>
        <taxon>Digenea</taxon>
        <taxon>Plagiorchiida</taxon>
        <taxon>Echinostomata</taxon>
        <taxon>Echinostomatoidea</taxon>
        <taxon>Fasciolidae</taxon>
        <taxon>Fasciolopsis</taxon>
    </lineage>
</organism>
<dbReference type="GO" id="GO:0043161">
    <property type="term" value="P:proteasome-mediated ubiquitin-dependent protein catabolic process"/>
    <property type="evidence" value="ECO:0007669"/>
    <property type="project" value="TreeGrafter"/>
</dbReference>
<comment type="similarity">
    <text evidence="4">Belongs to the UPL family. K-HECT subfamily.</text>
</comment>
<keyword evidence="2 3" id="KW-0833">Ubl conjugation pathway</keyword>
<dbReference type="Pfam" id="PF00632">
    <property type="entry name" value="HECT"/>
    <property type="match status" value="1"/>
</dbReference>
<evidence type="ECO:0000259" key="6">
    <source>
        <dbReference type="PROSITE" id="PS50237"/>
    </source>
</evidence>
<reference evidence="7" key="1">
    <citation type="submission" date="2019-05" db="EMBL/GenBank/DDBJ databases">
        <title>Annotation for the trematode Fasciolopsis buski.</title>
        <authorList>
            <person name="Choi Y.-J."/>
        </authorList>
    </citation>
    <scope>NUCLEOTIDE SEQUENCE</scope>
    <source>
        <strain evidence="7">HT</strain>
        <tissue evidence="7">Whole worm</tissue>
    </source>
</reference>
<evidence type="ECO:0000256" key="4">
    <source>
        <dbReference type="RuleBase" id="RU369009"/>
    </source>
</evidence>
<dbReference type="InterPro" id="IPR035983">
    <property type="entry name" value="Hect_E3_ubiquitin_ligase"/>
</dbReference>
<feature type="region of interest" description="Disordered" evidence="5">
    <location>
        <begin position="815"/>
        <end position="834"/>
    </location>
</feature>
<dbReference type="PANTHER" id="PTHR45670:SF1">
    <property type="entry name" value="E3 UBIQUITIN-PROTEIN LIGASE HECTD1"/>
    <property type="match status" value="1"/>
</dbReference>
<keyword evidence="1 4" id="KW-0808">Transferase</keyword>
<gene>
    <name evidence="7" type="ORF">FBUS_06163</name>
</gene>
<keyword evidence="8" id="KW-1185">Reference proteome</keyword>
<protein>
    <recommendedName>
        <fullName evidence="4">E3 ubiquitin-protein ligase</fullName>
        <ecNumber evidence="4">2.3.2.26</ecNumber>
    </recommendedName>
</protein>
<feature type="region of interest" description="Disordered" evidence="5">
    <location>
        <begin position="434"/>
        <end position="455"/>
    </location>
</feature>
<evidence type="ECO:0000256" key="5">
    <source>
        <dbReference type="SAM" id="MobiDB-lite"/>
    </source>
</evidence>
<feature type="compositionally biased region" description="Pro residues" evidence="5">
    <location>
        <begin position="347"/>
        <end position="356"/>
    </location>
</feature>
<dbReference type="EC" id="2.3.2.26" evidence="4"/>
<dbReference type="GO" id="GO:0000209">
    <property type="term" value="P:protein polyubiquitination"/>
    <property type="evidence" value="ECO:0007669"/>
    <property type="project" value="TreeGrafter"/>
</dbReference>
<evidence type="ECO:0000256" key="3">
    <source>
        <dbReference type="PROSITE-ProRule" id="PRU00104"/>
    </source>
</evidence>
<dbReference type="UniPathway" id="UPA00143"/>
<dbReference type="Gene3D" id="3.90.1750.10">
    <property type="entry name" value="Hect, E3 ligase catalytic domains"/>
    <property type="match status" value="2"/>
</dbReference>
<dbReference type="PROSITE" id="PS50237">
    <property type="entry name" value="HECT"/>
    <property type="match status" value="1"/>
</dbReference>
<accession>A0A8E0VPT2</accession>
<feature type="compositionally biased region" description="Basic and acidic residues" evidence="5">
    <location>
        <begin position="559"/>
        <end position="573"/>
    </location>
</feature>
<feature type="compositionally biased region" description="Acidic residues" evidence="5">
    <location>
        <begin position="141"/>
        <end position="169"/>
    </location>
</feature>
<dbReference type="Gene3D" id="3.30.2410.10">
    <property type="entry name" value="Hect, E3 ligase catalytic domain"/>
    <property type="match status" value="1"/>
</dbReference>
<evidence type="ECO:0000313" key="8">
    <source>
        <dbReference type="Proteomes" id="UP000728185"/>
    </source>
</evidence>
<comment type="catalytic activity">
    <reaction evidence="4">
        <text>S-ubiquitinyl-[E2 ubiquitin-conjugating enzyme]-L-cysteine + [acceptor protein]-L-lysine = [E2 ubiquitin-conjugating enzyme]-L-cysteine + N(6)-ubiquitinyl-[acceptor protein]-L-lysine.</text>
        <dbReference type="EC" id="2.3.2.26"/>
    </reaction>
</comment>
<comment type="caution">
    <text evidence="7">The sequence shown here is derived from an EMBL/GenBank/DDBJ whole genome shotgun (WGS) entry which is preliminary data.</text>
</comment>
<dbReference type="InterPro" id="IPR000569">
    <property type="entry name" value="HECT_dom"/>
</dbReference>
<dbReference type="SMART" id="SM00119">
    <property type="entry name" value="HECTc"/>
    <property type="match status" value="1"/>
</dbReference>
<dbReference type="Gene3D" id="3.30.2160.10">
    <property type="entry name" value="Hect, E3 ligase catalytic domain"/>
    <property type="match status" value="1"/>
</dbReference>
<proteinExistence type="inferred from homology"/>
<evidence type="ECO:0000256" key="2">
    <source>
        <dbReference type="ARBA" id="ARBA00022786"/>
    </source>
</evidence>
<feature type="region of interest" description="Disordered" evidence="5">
    <location>
        <begin position="135"/>
        <end position="169"/>
    </location>
</feature>